<gene>
    <name evidence="12" type="ordered locus">DVU_1052</name>
</gene>
<keyword evidence="2 8" id="KW-0812">Transmembrane</keyword>
<evidence type="ECO:0000256" key="5">
    <source>
        <dbReference type="ARBA" id="ARBA00023122"/>
    </source>
</evidence>
<dbReference type="PANTHER" id="PTHR22777">
    <property type="entry name" value="HEMOLYSIN-RELATED"/>
    <property type="match status" value="1"/>
</dbReference>
<dbReference type="Proteomes" id="UP000002194">
    <property type="component" value="Chromosome"/>
</dbReference>
<feature type="domain" description="CNNM transmembrane" evidence="11">
    <location>
        <begin position="7"/>
        <end position="189"/>
    </location>
</feature>
<dbReference type="InterPro" id="IPR002550">
    <property type="entry name" value="CNNM"/>
</dbReference>
<proteinExistence type="predicted"/>
<dbReference type="SUPFAM" id="SSF54631">
    <property type="entry name" value="CBS-domain pair"/>
    <property type="match status" value="1"/>
</dbReference>
<dbReference type="Pfam" id="PF01595">
    <property type="entry name" value="CNNM"/>
    <property type="match status" value="1"/>
</dbReference>
<evidence type="ECO:0000256" key="3">
    <source>
        <dbReference type="ARBA" id="ARBA00022737"/>
    </source>
</evidence>
<accession>Q72D77</accession>
<evidence type="ECO:0000256" key="6">
    <source>
        <dbReference type="ARBA" id="ARBA00023136"/>
    </source>
</evidence>
<dbReference type="eggNOG" id="COG1253">
    <property type="taxonomic scope" value="Bacteria"/>
</dbReference>
<protein>
    <submittedName>
        <fullName evidence="12">CBS domain protein</fullName>
    </submittedName>
</protein>
<evidence type="ECO:0000256" key="9">
    <source>
        <dbReference type="SAM" id="Phobius"/>
    </source>
</evidence>
<evidence type="ECO:0000256" key="7">
    <source>
        <dbReference type="PROSITE-ProRule" id="PRU00703"/>
    </source>
</evidence>
<feature type="transmembrane region" description="Helical" evidence="9">
    <location>
        <begin position="129"/>
        <end position="154"/>
    </location>
</feature>
<dbReference type="InterPro" id="IPR046342">
    <property type="entry name" value="CBS_dom_sf"/>
</dbReference>
<dbReference type="PROSITE" id="PS51846">
    <property type="entry name" value="CNNM"/>
    <property type="match status" value="1"/>
</dbReference>
<evidence type="ECO:0000259" key="10">
    <source>
        <dbReference type="PROSITE" id="PS51371"/>
    </source>
</evidence>
<dbReference type="AlphaFoldDB" id="Q72D77"/>
<keyword evidence="3" id="KW-0677">Repeat</keyword>
<dbReference type="EnsemblBacteria" id="AAS95532">
    <property type="protein sequence ID" value="AAS95532"/>
    <property type="gene ID" value="DVU_1052"/>
</dbReference>
<evidence type="ECO:0000256" key="2">
    <source>
        <dbReference type="ARBA" id="ARBA00022692"/>
    </source>
</evidence>
<keyword evidence="5 7" id="KW-0129">CBS domain</keyword>
<evidence type="ECO:0000259" key="11">
    <source>
        <dbReference type="PROSITE" id="PS51846"/>
    </source>
</evidence>
<dbReference type="PaxDb" id="882-DVU_1052"/>
<name>Q72D77_NITV2</name>
<reference evidence="12 13" key="1">
    <citation type="journal article" date="2004" name="Nat. Biotechnol.">
        <title>The genome sequence of the anaerobic, sulfate-reducing bacterium Desulfovibrio vulgaris Hildenborough.</title>
        <authorList>
            <person name="Heidelberg J.F."/>
            <person name="Seshadri R."/>
            <person name="Haveman S.A."/>
            <person name="Hemme C.L."/>
            <person name="Paulsen I.T."/>
            <person name="Kolonay J.F."/>
            <person name="Eisen J.A."/>
            <person name="Ward N."/>
            <person name="Methe B."/>
            <person name="Brinkac L.M."/>
            <person name="Daugherty S.C."/>
            <person name="Deboy R.T."/>
            <person name="Dodson R.J."/>
            <person name="Durkin A.S."/>
            <person name="Madupu R."/>
            <person name="Nelson W.C."/>
            <person name="Sullivan S.A."/>
            <person name="Fouts D."/>
            <person name="Haft D.H."/>
            <person name="Selengut J."/>
            <person name="Peterson J.D."/>
            <person name="Davidsen T.M."/>
            <person name="Zafar N."/>
            <person name="Zhou L."/>
            <person name="Radune D."/>
            <person name="Dimitrov G."/>
            <person name="Hance M."/>
            <person name="Tran K."/>
            <person name="Khouri H."/>
            <person name="Gill J."/>
            <person name="Utterback T.R."/>
            <person name="Feldblyum T.V."/>
            <person name="Wall J.D."/>
            <person name="Voordouw G."/>
            <person name="Fraser C.M."/>
        </authorList>
    </citation>
    <scope>NUCLEOTIDE SEQUENCE [LARGE SCALE GENOMIC DNA]</scope>
    <source>
        <strain evidence="13">ATCC 29579 / DSM 644 / NCIMB 8303 / VKM B-1760 / Hildenborough</strain>
    </source>
</reference>
<evidence type="ECO:0000256" key="4">
    <source>
        <dbReference type="ARBA" id="ARBA00022989"/>
    </source>
</evidence>
<dbReference type="OrthoDB" id="9798188at2"/>
<feature type="domain" description="CBS" evidence="10">
    <location>
        <begin position="208"/>
        <end position="270"/>
    </location>
</feature>
<keyword evidence="13" id="KW-1185">Reference proteome</keyword>
<dbReference type="InterPro" id="IPR044751">
    <property type="entry name" value="Ion_transp-like_CBS"/>
</dbReference>
<evidence type="ECO:0000313" key="13">
    <source>
        <dbReference type="Proteomes" id="UP000002194"/>
    </source>
</evidence>
<dbReference type="PATRIC" id="fig|882.5.peg.990"/>
<organism evidence="12 13">
    <name type="scientific">Nitratidesulfovibrio vulgaris (strain ATCC 29579 / DSM 644 / CCUG 34227 / NCIMB 8303 / VKM B-1760 / Hildenborough)</name>
    <name type="common">Desulfovibrio vulgaris</name>
    <dbReference type="NCBI Taxonomy" id="882"/>
    <lineage>
        <taxon>Bacteria</taxon>
        <taxon>Pseudomonadati</taxon>
        <taxon>Thermodesulfobacteriota</taxon>
        <taxon>Desulfovibrionia</taxon>
        <taxon>Desulfovibrionales</taxon>
        <taxon>Desulfovibrionaceae</taxon>
        <taxon>Nitratidesulfovibrio</taxon>
    </lineage>
</organism>
<dbReference type="GO" id="GO:0005886">
    <property type="term" value="C:plasma membrane"/>
    <property type="evidence" value="ECO:0007669"/>
    <property type="project" value="TreeGrafter"/>
</dbReference>
<dbReference type="PROSITE" id="PS51371">
    <property type="entry name" value="CBS"/>
    <property type="match status" value="2"/>
</dbReference>
<keyword evidence="4 8" id="KW-1133">Transmembrane helix</keyword>
<dbReference type="HOGENOM" id="CLU_015237_4_1_7"/>
<keyword evidence="6 8" id="KW-0472">Membrane</keyword>
<dbReference type="SMR" id="Q72D77"/>
<dbReference type="STRING" id="882.DVU_1052"/>
<dbReference type="EMBL" id="AE017285">
    <property type="protein sequence ID" value="AAS95532.1"/>
    <property type="molecule type" value="Genomic_DNA"/>
</dbReference>
<dbReference type="InterPro" id="IPR000644">
    <property type="entry name" value="CBS_dom"/>
</dbReference>
<dbReference type="CDD" id="cd04590">
    <property type="entry name" value="CBS_pair_CorC_HlyC_assoc"/>
    <property type="match status" value="1"/>
</dbReference>
<sequence>MPPAASVFHIMLALVVAVTLSVVVSASCSITEAILYSVPWSHIEQLRKSGSPVGKLLFAMRSRIEQPITAVLTLNTIANTAGAAIAGSYAAEVLSPDQMPAFAAGFTVLILVVSEILPKTLGVAYARPLASVIAYPLRFLVILLMPVIWLGGWVTRAIMPASSGPHATEDDIRAIVSLSRQAGGIQPHEEMSIRNILSLDRKHVHDIMTPRTVVFSLPADLTVEEAYEKPDFWHYSRIPVFGEGNEDIVGIVMRRRVLQEVAADREGTRLADIMQPVHYALESQTLDRVLFQFLDARVHLFVVLDEYGGLAGVVSLEDVLEEILGREIVDESDRVTDLRELARERRDAAIKANQ</sequence>
<comment type="subcellular location">
    <subcellularLocation>
        <location evidence="1">Membrane</location>
        <topology evidence="1">Multi-pass membrane protein</topology>
    </subcellularLocation>
</comment>
<evidence type="ECO:0000256" key="1">
    <source>
        <dbReference type="ARBA" id="ARBA00004141"/>
    </source>
</evidence>
<evidence type="ECO:0000256" key="8">
    <source>
        <dbReference type="PROSITE-ProRule" id="PRU01193"/>
    </source>
</evidence>
<dbReference type="PhylomeDB" id="Q72D77"/>
<dbReference type="Pfam" id="PF00571">
    <property type="entry name" value="CBS"/>
    <property type="match status" value="2"/>
</dbReference>
<dbReference type="PANTHER" id="PTHR22777:SF4">
    <property type="entry name" value="UPF0053 PROTEIN SLL1254"/>
    <property type="match status" value="1"/>
</dbReference>
<feature type="domain" description="CBS" evidence="10">
    <location>
        <begin position="273"/>
        <end position="331"/>
    </location>
</feature>
<dbReference type="Gene3D" id="3.10.580.10">
    <property type="entry name" value="CBS-domain"/>
    <property type="match status" value="1"/>
</dbReference>
<feature type="transmembrane region" description="Helical" evidence="9">
    <location>
        <begin position="99"/>
        <end position="117"/>
    </location>
</feature>
<dbReference type="KEGG" id="dvu:DVU_1052"/>
<evidence type="ECO:0000313" key="12">
    <source>
        <dbReference type="EMBL" id="AAS95532.1"/>
    </source>
</evidence>